<gene>
    <name evidence="13" type="ORF">GA0061101_10932</name>
</gene>
<feature type="domain" description="AprE-like beta-barrel" evidence="12">
    <location>
        <begin position="321"/>
        <end position="411"/>
    </location>
</feature>
<proteinExistence type="inferred from homology"/>
<dbReference type="InterPro" id="IPR058781">
    <property type="entry name" value="HH_AprE-like"/>
</dbReference>
<evidence type="ECO:0000259" key="12">
    <source>
        <dbReference type="Pfam" id="PF26002"/>
    </source>
</evidence>
<dbReference type="InterPro" id="IPR058982">
    <property type="entry name" value="Beta-barrel_AprE"/>
</dbReference>
<dbReference type="NCBIfam" id="TIGR01843">
    <property type="entry name" value="type_I_hlyD"/>
    <property type="match status" value="1"/>
</dbReference>
<dbReference type="PANTHER" id="PTHR30386:SF26">
    <property type="entry name" value="TRANSPORT PROTEIN COMB"/>
    <property type="match status" value="1"/>
</dbReference>
<comment type="similarity">
    <text evidence="2 9">Belongs to the membrane fusion protein (MFP) (TC 8.A.1) family.</text>
</comment>
<dbReference type="Pfam" id="PF26002">
    <property type="entry name" value="Beta-barrel_AprE"/>
    <property type="match status" value="1"/>
</dbReference>
<dbReference type="EMBL" id="FMAF01000009">
    <property type="protein sequence ID" value="SCB36208.1"/>
    <property type="molecule type" value="Genomic_DNA"/>
</dbReference>
<evidence type="ECO:0000256" key="10">
    <source>
        <dbReference type="SAM" id="Coils"/>
    </source>
</evidence>
<keyword evidence="4 9" id="KW-1003">Cell membrane</keyword>
<evidence type="ECO:0000256" key="5">
    <source>
        <dbReference type="ARBA" id="ARBA00022519"/>
    </source>
</evidence>
<accession>A0A1C3W8S3</accession>
<sequence length="434" mass="47548">MMRASHRNIHDNPPFFARLILGLCALMIVAFVAWAAFADIDEIARGEGKVIPVSKTQIIQSSEPGIVQQINVNLGQVVHKGDMLVQLDNTTTASTLGESVAKARSLGAKVERLALEEAGAFDAQFVCPADILATAKTVCDNEEKLFEADRASYKNKLDVLHQRLKQHQNELDEARANIDRLTQNIVGAQKQYDLLRPLGEKKLVAQTEVLKVQRDLVDLQGQLKVYVESLDRLHAAINEATLQVADLGLQLRQQALTDKGQALSELSVVDETIRGASDRVKHTDIRSPVDGIVNTLEVNTIGAYVDAGKVIAGVVPTADILLIEAKISPRDVAFVRIGQPAVIKISAYDFSIFGALDGKVVNISADSLVEKDKNETYYLVRIKTDKSALERDGKHYPIIPGMVASAEIMTGRKTILAYLMKPINKARSEALTER</sequence>
<dbReference type="GO" id="GO:0009306">
    <property type="term" value="P:protein secretion"/>
    <property type="evidence" value="ECO:0007669"/>
    <property type="project" value="InterPro"/>
</dbReference>
<dbReference type="GO" id="GO:0005886">
    <property type="term" value="C:plasma membrane"/>
    <property type="evidence" value="ECO:0007669"/>
    <property type="project" value="UniProtKB-SubCell"/>
</dbReference>
<dbReference type="PANTHER" id="PTHR30386">
    <property type="entry name" value="MEMBRANE FUSION SUBUNIT OF EMRAB-TOLC MULTIDRUG EFFLUX PUMP"/>
    <property type="match status" value="1"/>
</dbReference>
<evidence type="ECO:0000256" key="1">
    <source>
        <dbReference type="ARBA" id="ARBA00004377"/>
    </source>
</evidence>
<comment type="subcellular location">
    <subcellularLocation>
        <location evidence="1 9">Cell inner membrane</location>
        <topology evidence="1 9">Single-pass membrane protein</topology>
    </subcellularLocation>
</comment>
<dbReference type="RefSeq" id="WP_092574555.1">
    <property type="nucleotide sequence ID" value="NZ_JAAMOT010000014.1"/>
</dbReference>
<keyword evidence="5 9" id="KW-0997">Cell inner membrane</keyword>
<dbReference type="InterPro" id="IPR050739">
    <property type="entry name" value="MFP"/>
</dbReference>
<keyword evidence="7" id="KW-1133">Transmembrane helix</keyword>
<dbReference type="PRINTS" id="PR01490">
    <property type="entry name" value="RTXTOXIND"/>
</dbReference>
<dbReference type="InterPro" id="IPR010129">
    <property type="entry name" value="T1SS_HlyD"/>
</dbReference>
<keyword evidence="8" id="KW-0472">Membrane</keyword>
<keyword evidence="10" id="KW-0175">Coiled coil</keyword>
<dbReference type="AlphaFoldDB" id="A0A1C3W8S3"/>
<dbReference type="Gene3D" id="2.40.50.100">
    <property type="match status" value="1"/>
</dbReference>
<evidence type="ECO:0000256" key="7">
    <source>
        <dbReference type="ARBA" id="ARBA00022989"/>
    </source>
</evidence>
<keyword evidence="6" id="KW-0812">Transmembrane</keyword>
<evidence type="ECO:0000256" key="4">
    <source>
        <dbReference type="ARBA" id="ARBA00022475"/>
    </source>
</evidence>
<feature type="domain" description="AprE-like long alpha-helical hairpin" evidence="11">
    <location>
        <begin position="97"/>
        <end position="279"/>
    </location>
</feature>
<dbReference type="PROSITE" id="PS00543">
    <property type="entry name" value="HLYD_FAMILY"/>
    <property type="match status" value="1"/>
</dbReference>
<evidence type="ECO:0000313" key="14">
    <source>
        <dbReference type="Proteomes" id="UP000199205"/>
    </source>
</evidence>
<evidence type="ECO:0000256" key="9">
    <source>
        <dbReference type="RuleBase" id="RU365093"/>
    </source>
</evidence>
<feature type="coiled-coil region" evidence="10">
    <location>
        <begin position="150"/>
        <end position="191"/>
    </location>
</feature>
<reference evidence="13 14" key="1">
    <citation type="submission" date="2016-08" db="EMBL/GenBank/DDBJ databases">
        <authorList>
            <person name="Seilhamer J.J."/>
        </authorList>
    </citation>
    <scope>NUCLEOTIDE SEQUENCE [LARGE SCALE GENOMIC DNA]</scope>
    <source>
        <strain evidence="13 14">P1-7</strain>
    </source>
</reference>
<keyword evidence="3 9" id="KW-0813">Transport</keyword>
<dbReference type="Proteomes" id="UP000199205">
    <property type="component" value="Unassembled WGS sequence"/>
</dbReference>
<name>A0A1C3W8S3_9HYPH</name>
<evidence type="ECO:0000313" key="13">
    <source>
        <dbReference type="EMBL" id="SCB36208.1"/>
    </source>
</evidence>
<dbReference type="OrthoDB" id="9810980at2"/>
<evidence type="ECO:0000256" key="6">
    <source>
        <dbReference type="ARBA" id="ARBA00022692"/>
    </source>
</evidence>
<evidence type="ECO:0000256" key="3">
    <source>
        <dbReference type="ARBA" id="ARBA00022448"/>
    </source>
</evidence>
<evidence type="ECO:0000256" key="2">
    <source>
        <dbReference type="ARBA" id="ARBA00009477"/>
    </source>
</evidence>
<dbReference type="Pfam" id="PF25994">
    <property type="entry name" value="HH_AprE"/>
    <property type="match status" value="1"/>
</dbReference>
<protein>
    <recommendedName>
        <fullName evidence="9">Membrane fusion protein (MFP) family protein</fullName>
    </recommendedName>
</protein>
<dbReference type="InterPro" id="IPR006144">
    <property type="entry name" value="Secretion_HlyD_CS"/>
</dbReference>
<evidence type="ECO:0000256" key="8">
    <source>
        <dbReference type="ARBA" id="ARBA00023136"/>
    </source>
</evidence>
<organism evidence="13 14">
    <name type="scientific">Rhizobium lusitanum</name>
    <dbReference type="NCBI Taxonomy" id="293958"/>
    <lineage>
        <taxon>Bacteria</taxon>
        <taxon>Pseudomonadati</taxon>
        <taxon>Pseudomonadota</taxon>
        <taxon>Alphaproteobacteria</taxon>
        <taxon>Hyphomicrobiales</taxon>
        <taxon>Rhizobiaceae</taxon>
        <taxon>Rhizobium/Agrobacterium group</taxon>
        <taxon>Rhizobium</taxon>
    </lineage>
</organism>
<evidence type="ECO:0000259" key="11">
    <source>
        <dbReference type="Pfam" id="PF25994"/>
    </source>
</evidence>
<dbReference type="Gene3D" id="2.40.30.170">
    <property type="match status" value="1"/>
</dbReference>